<dbReference type="InterPro" id="IPR002477">
    <property type="entry name" value="Peptidoglycan-bd-like"/>
</dbReference>
<feature type="domain" description="Peptidoglycan binding-like" evidence="3">
    <location>
        <begin position="252"/>
        <end position="307"/>
    </location>
</feature>
<dbReference type="Proteomes" id="UP001320715">
    <property type="component" value="Unassembled WGS sequence"/>
</dbReference>
<reference evidence="4 5" key="1">
    <citation type="submission" date="2020-01" db="EMBL/GenBank/DDBJ databases">
        <title>Genomes of bacteria type strains.</title>
        <authorList>
            <person name="Chen J."/>
            <person name="Zhu S."/>
            <person name="Yang J."/>
        </authorList>
    </citation>
    <scope>NUCLEOTIDE SEQUENCE [LARGE SCALE GENOMIC DNA]</scope>
    <source>
        <strain evidence="4 5">DSM 16655</strain>
    </source>
</reference>
<comment type="caution">
    <text evidence="4">The sequence shown here is derived from an EMBL/GenBank/DDBJ whole genome shotgun (WGS) entry which is preliminary data.</text>
</comment>
<organism evidence="4 5">
    <name type="scientific">Hoeflea alexandrii</name>
    <dbReference type="NCBI Taxonomy" id="288436"/>
    <lineage>
        <taxon>Bacteria</taxon>
        <taxon>Pseudomonadati</taxon>
        <taxon>Pseudomonadota</taxon>
        <taxon>Alphaproteobacteria</taxon>
        <taxon>Hyphomicrobiales</taxon>
        <taxon>Rhizobiaceae</taxon>
        <taxon>Hoeflea</taxon>
    </lineage>
</organism>
<sequence length="313" mass="32123">MKTMPRQRVSPDLYDDENGKGPGILGMLGALVSAHPSLAGGSVAFAVIFGFVATNALWHQPGQHPAPILKTRDVGTSSVPLAAAKRDALTPLIKSVPTRTVTTYRIERSDDTPTASIPVPNAAPAPAIAPAAPLAAETVVVPAADPVLTQIQTILAGKGLYQGAIDGLMGPKSAAAIRAWEKANGYTETGEATTALLAIMDQAGAQPAPVEVTSAQPVARPAPIPRPAPAVASDTRAGEPVTLPAVTAEGPSELVRQIQSGLSNIAYADITVDGVAGSQTRAAISAFEKHYRLPVTGEPNETVLNKLLEIGAL</sequence>
<evidence type="ECO:0000259" key="3">
    <source>
        <dbReference type="Pfam" id="PF01471"/>
    </source>
</evidence>
<keyword evidence="2" id="KW-1133">Transmembrane helix</keyword>
<feature type="transmembrane region" description="Helical" evidence="2">
    <location>
        <begin position="37"/>
        <end position="58"/>
    </location>
</feature>
<evidence type="ECO:0000256" key="2">
    <source>
        <dbReference type="SAM" id="Phobius"/>
    </source>
</evidence>
<accession>A0ABT1CUK5</accession>
<keyword evidence="2" id="KW-0472">Membrane</keyword>
<protein>
    <submittedName>
        <fullName evidence="4">Peptidoglycan-binding protein</fullName>
    </submittedName>
</protein>
<dbReference type="Gene3D" id="1.10.101.10">
    <property type="entry name" value="PGBD-like superfamily/PGBD"/>
    <property type="match status" value="2"/>
</dbReference>
<dbReference type="SUPFAM" id="SSF47090">
    <property type="entry name" value="PGBD-like"/>
    <property type="match status" value="2"/>
</dbReference>
<gene>
    <name evidence="4" type="ORF">GTW23_16955</name>
</gene>
<keyword evidence="5" id="KW-1185">Reference proteome</keyword>
<feature type="domain" description="Peptidoglycan binding-like" evidence="3">
    <location>
        <begin position="149"/>
        <end position="200"/>
    </location>
</feature>
<feature type="region of interest" description="Disordered" evidence="1">
    <location>
        <begin position="216"/>
        <end position="236"/>
    </location>
</feature>
<evidence type="ECO:0000313" key="5">
    <source>
        <dbReference type="Proteomes" id="UP001320715"/>
    </source>
</evidence>
<dbReference type="Pfam" id="PF01471">
    <property type="entry name" value="PG_binding_1"/>
    <property type="match status" value="2"/>
</dbReference>
<dbReference type="EMBL" id="JAAAML010000003">
    <property type="protein sequence ID" value="MCO6409874.1"/>
    <property type="molecule type" value="Genomic_DNA"/>
</dbReference>
<proteinExistence type="predicted"/>
<name>A0ABT1CUK5_9HYPH</name>
<keyword evidence="2" id="KW-0812">Transmembrane</keyword>
<dbReference type="InterPro" id="IPR036365">
    <property type="entry name" value="PGBD-like_sf"/>
</dbReference>
<dbReference type="InterPro" id="IPR036366">
    <property type="entry name" value="PGBDSf"/>
</dbReference>
<evidence type="ECO:0000313" key="4">
    <source>
        <dbReference type="EMBL" id="MCO6409874.1"/>
    </source>
</evidence>
<evidence type="ECO:0000256" key="1">
    <source>
        <dbReference type="SAM" id="MobiDB-lite"/>
    </source>
</evidence>